<reference evidence="2 3" key="1">
    <citation type="submission" date="2024-02" db="EMBL/GenBank/DDBJ databases">
        <title>High-quality chromosome-scale genome assembly of Pensacola bahiagrass (Paspalum notatum Flugge var. saurae).</title>
        <authorList>
            <person name="Vega J.M."/>
            <person name="Podio M."/>
            <person name="Orjuela J."/>
            <person name="Siena L.A."/>
            <person name="Pessino S.C."/>
            <person name="Combes M.C."/>
            <person name="Mariac C."/>
            <person name="Albertini E."/>
            <person name="Pupilli F."/>
            <person name="Ortiz J.P.A."/>
            <person name="Leblanc O."/>
        </authorList>
    </citation>
    <scope>NUCLEOTIDE SEQUENCE [LARGE SCALE GENOMIC DNA]</scope>
    <source>
        <strain evidence="2">R1</strain>
        <tissue evidence="2">Leaf</tissue>
    </source>
</reference>
<evidence type="ECO:0000256" key="1">
    <source>
        <dbReference type="SAM" id="MobiDB-lite"/>
    </source>
</evidence>
<dbReference type="AlphaFoldDB" id="A0AAQ3TVJ0"/>
<gene>
    <name evidence="2" type="ORF">U9M48_026935</name>
</gene>
<sequence>MGSGLSSTTHHRSSSSSAASAAASLRHPPAPPPPQPQAAAAAPALVVAPDGSLREFAPAAHCPASAADALAGNAAGRFFLCSADALYFGAEVPALAADEPLRAGQIYFLLPADALARPLSSADMAALAVRASEALAARAAGQRGGRRGRGRPRARGGLVRARVVPAPYADGDEEVNEKLNQRTLGGFETASLGQARKIAGAKRVAAAVRPPVMRRALSTIEEDAE</sequence>
<feature type="region of interest" description="Disordered" evidence="1">
    <location>
        <begin position="1"/>
        <end position="41"/>
    </location>
</feature>
<proteinExistence type="predicted"/>
<dbReference type="Pfam" id="PF14009">
    <property type="entry name" value="PADRE"/>
    <property type="match status" value="1"/>
</dbReference>
<feature type="compositionally biased region" description="Low complexity" evidence="1">
    <location>
        <begin position="14"/>
        <end position="27"/>
    </location>
</feature>
<keyword evidence="3" id="KW-1185">Reference proteome</keyword>
<evidence type="ECO:0000313" key="3">
    <source>
        <dbReference type="Proteomes" id="UP001341281"/>
    </source>
</evidence>
<accession>A0AAQ3TVJ0</accession>
<name>A0AAQ3TVJ0_PASNO</name>
<dbReference type="Proteomes" id="UP001341281">
    <property type="component" value="Chromosome 06"/>
</dbReference>
<organism evidence="2 3">
    <name type="scientific">Paspalum notatum var. saurae</name>
    <dbReference type="NCBI Taxonomy" id="547442"/>
    <lineage>
        <taxon>Eukaryota</taxon>
        <taxon>Viridiplantae</taxon>
        <taxon>Streptophyta</taxon>
        <taxon>Embryophyta</taxon>
        <taxon>Tracheophyta</taxon>
        <taxon>Spermatophyta</taxon>
        <taxon>Magnoliopsida</taxon>
        <taxon>Liliopsida</taxon>
        <taxon>Poales</taxon>
        <taxon>Poaceae</taxon>
        <taxon>PACMAD clade</taxon>
        <taxon>Panicoideae</taxon>
        <taxon>Andropogonodae</taxon>
        <taxon>Paspaleae</taxon>
        <taxon>Paspalinae</taxon>
        <taxon>Paspalum</taxon>
    </lineage>
</organism>
<dbReference type="EMBL" id="CP144750">
    <property type="protein sequence ID" value="WVZ79344.1"/>
    <property type="molecule type" value="Genomic_DNA"/>
</dbReference>
<dbReference type="PANTHER" id="PTHR33052">
    <property type="entry name" value="DUF4228 DOMAIN PROTEIN-RELATED"/>
    <property type="match status" value="1"/>
</dbReference>
<protein>
    <submittedName>
        <fullName evidence="2">Uncharacterized protein</fullName>
    </submittedName>
</protein>
<evidence type="ECO:0000313" key="2">
    <source>
        <dbReference type="EMBL" id="WVZ79344.1"/>
    </source>
</evidence>
<dbReference type="InterPro" id="IPR025322">
    <property type="entry name" value="PADRE_dom"/>
</dbReference>